<evidence type="ECO:0000256" key="1">
    <source>
        <dbReference type="SAM" id="MobiDB-lite"/>
    </source>
</evidence>
<proteinExistence type="predicted"/>
<feature type="region of interest" description="Disordered" evidence="1">
    <location>
        <begin position="664"/>
        <end position="688"/>
    </location>
</feature>
<feature type="compositionally biased region" description="Gly residues" evidence="1">
    <location>
        <begin position="413"/>
        <end position="426"/>
    </location>
</feature>
<evidence type="ECO:0000313" key="2">
    <source>
        <dbReference type="EMBL" id="GIM15124.1"/>
    </source>
</evidence>
<comment type="caution">
    <text evidence="2">The sequence shown here is derived from an EMBL/GenBank/DDBJ whole genome shotgun (WGS) entry which is preliminary data.</text>
</comment>
<feature type="compositionally biased region" description="Low complexity" evidence="1">
    <location>
        <begin position="295"/>
        <end position="308"/>
    </location>
</feature>
<evidence type="ECO:0000313" key="3">
    <source>
        <dbReference type="Proteomes" id="UP000722791"/>
    </source>
</evidence>
<feature type="region of interest" description="Disordered" evidence="1">
    <location>
        <begin position="398"/>
        <end position="537"/>
    </location>
</feature>
<accession>A0A8J4LXR1</accession>
<feature type="compositionally biased region" description="Low complexity" evidence="1">
    <location>
        <begin position="882"/>
        <end position="897"/>
    </location>
</feature>
<dbReference type="PANTHER" id="PTHR40903">
    <property type="entry name" value="GLYCINE-RICH CELL WALL STRUCTURAL PROTEIN 1-LIKE"/>
    <property type="match status" value="1"/>
</dbReference>
<feature type="compositionally biased region" description="Basic and acidic residues" evidence="1">
    <location>
        <begin position="162"/>
        <end position="171"/>
    </location>
</feature>
<sequence length="1695" mass="170463">MRYCGAGKTEGHTCFHDPLDAVDVVDPCCTQPASASIAWAVRRPQHGQDTFLVSMECHTRRDWAVKRAHTAGHARSPTPTRDSFIHRGWAYKAQADPQQSSEVGDPSHKIVLYHNPLSDWASGVARSRLRGRGASIKDQLDLGVFKWAHESAGGSAPAAVSRQEEGYKQAAEEPLQQKPPPLPPPSAGQRQEQQQQQQQTPTRPWPATHQAVPYSVPTLAIGDVFLSCNTIAGLEHADDWEFGAAANSSGRSVAGRSAVDAGSAGAEAEAGLAADGAAPAPASPVSQPTQHKPHAAAATTSSSTVGVAAVHRRSPLDPASELLLRMSSIIGGQRLMFVSKESAELVRRALLLSRYDEIMAERRATAAEVSWEEDDEATVEGTHPVLLRSTTATSAVATRTRAGPAVSSAVHGSGAGSGWGSGGGKEGAARSPSFAPWLRNRSKGREDPVPTRASLPGAVTTSIPLQVNDASSTSSPNHANGGDVALLDSSNSNKNNKNSSYTESGSGGGNGSSDNGSSHSGIDGSSHAQDGMQLELPGWMPGPLRDAAGAAVRGVSGWLMHGIGGGAAGGSGMGSLQQGVIAVFRRGVSGDGSGGGDVVDVSAGPRPRLPAQPLTGVMPLPKLPQLKPAATITENAEDARRLQQLGGDGGVLAAAAAAGIAGGVGGSGPKDVRHDSDTSKKSVADRPSWDSGALMRELKQLEEQKVIADAEALLKAGKRGAAGGGEGEGGFLPPFSFSSYVARLPLEAALKAILSTTVGAPAEAATGDTVTAPVRRRFLLVPDSVDEQAVEGSREVDRLVAEIEAAAAEAVGEAAGEVSPGSSGDAAAAAGGTVRGTSSVHGRRIAPRPRVALNLYDSDASHWVLDVVDELEQEADEAASKGNSSSVGGSVGSGSNNQQLSLTPERFIRGTPSGPSDDLGGLVPYPGPLEPASSTSYDTQTQATAGARASAAATATATSSSSNSSTSCSDGSSTNSGGGGGGRTPVFLLPGVTVSVRAADGTLLRLRPAFMSLQQLAAALAMARDAVAASWRRQRSAARWRVVSALDVLTVHSAGFPVVRFPPPSSITGGGASAGGGGGGGDEDSDDGIPEAKELLREMGAGNRRPSAIDTAAAAAVNSPEAAPRGVLGVLSTLAVGVVSFSAWCLVSAVDVWEDMYSRTPWGLEEIGVPQHVNVTPTYLEEHVRHLAEVNAPAVAAAANNARSRAVQRTLEKRARRRQRNTQGPDQQQPPPAPPPPDHELPASSWSSSNNGAGEVPTVDEQRPGGAKTTAAYVGSGSGSGVDSPINGAPAPSGARSGAVIDSVVASVSEHGRGAAPPPPAGADASSVAAADSPGSAAASKGHRAGQRQRGSAAAAAAAAALATFSGLSLQTETMAGLTVLLQFTWAAARAAHTRALKEADGIFGSNAGGGAVDGLLRLAGGRGSRDGGFAAGGGGGGLTLTASQDGELGLVAKLDIRPIASAALPAAAAAAAAGKVAAGGAAADDAASTPSSSSAAAAPSAGSVKPGGLLIRELSPTGHSGARYELLQSSGKLASQVRVTRPHKFEVGFHLNMRKLLGDLSEDAPDQLLKLQQPAGPMPSGSGGGSGSIAAAATATAAASGRRASGPGQAAPTPEAYGLLLIGDLGFEGLEEGTEWMRPPSLGFADLGGLLKPPGAAASHLGLTSSAAAAALVGDAVDGDGSSEEYSGSDGGAG</sequence>
<protein>
    <submittedName>
        <fullName evidence="2">Uncharacterized protein</fullName>
    </submittedName>
</protein>
<feature type="compositionally biased region" description="Low complexity" evidence="1">
    <location>
        <begin position="1322"/>
        <end position="1340"/>
    </location>
</feature>
<name>A0A8J4LXR1_9CHLO</name>
<feature type="region of interest" description="Disordered" evidence="1">
    <location>
        <begin position="1484"/>
        <end position="1504"/>
    </location>
</feature>
<feature type="compositionally biased region" description="Low complexity" evidence="1">
    <location>
        <begin position="489"/>
        <end position="500"/>
    </location>
</feature>
<feature type="non-terminal residue" evidence="2">
    <location>
        <position position="1"/>
    </location>
</feature>
<feature type="region of interest" description="Disordered" evidence="1">
    <location>
        <begin position="270"/>
        <end position="308"/>
    </location>
</feature>
<feature type="compositionally biased region" description="Low complexity" evidence="1">
    <location>
        <begin position="1196"/>
        <end position="1209"/>
    </location>
</feature>
<feature type="region of interest" description="Disordered" evidence="1">
    <location>
        <begin position="875"/>
        <end position="982"/>
    </location>
</feature>
<feature type="region of interest" description="Disordered" evidence="1">
    <location>
        <begin position="1067"/>
        <end position="1089"/>
    </location>
</feature>
<feature type="compositionally biased region" description="Low complexity" evidence="1">
    <location>
        <begin position="938"/>
        <end position="975"/>
    </location>
</feature>
<dbReference type="PANTHER" id="PTHR40903:SF1">
    <property type="entry name" value="HYPHALLY REGULATED CELL WALL PROTEIN 3"/>
    <property type="match status" value="1"/>
</dbReference>
<dbReference type="EMBL" id="BNCQ01000062">
    <property type="protein sequence ID" value="GIM15124.1"/>
    <property type="molecule type" value="Genomic_DNA"/>
</dbReference>
<feature type="compositionally biased region" description="Pro residues" evidence="1">
    <location>
        <begin position="177"/>
        <end position="186"/>
    </location>
</feature>
<dbReference type="Proteomes" id="UP000722791">
    <property type="component" value="Unassembled WGS sequence"/>
</dbReference>
<feature type="compositionally biased region" description="Low complexity" evidence="1">
    <location>
        <begin position="813"/>
        <end position="839"/>
    </location>
</feature>
<feature type="compositionally biased region" description="Low complexity" evidence="1">
    <location>
        <begin position="398"/>
        <end position="412"/>
    </location>
</feature>
<feature type="compositionally biased region" description="Low complexity" evidence="1">
    <location>
        <begin position="512"/>
        <end position="527"/>
    </location>
</feature>
<organism evidence="2 3">
    <name type="scientific">Volvox reticuliferus</name>
    <dbReference type="NCBI Taxonomy" id="1737510"/>
    <lineage>
        <taxon>Eukaryota</taxon>
        <taxon>Viridiplantae</taxon>
        <taxon>Chlorophyta</taxon>
        <taxon>core chlorophytes</taxon>
        <taxon>Chlorophyceae</taxon>
        <taxon>CS clade</taxon>
        <taxon>Chlamydomonadales</taxon>
        <taxon>Volvocaceae</taxon>
        <taxon>Volvox</taxon>
    </lineage>
</organism>
<feature type="compositionally biased region" description="Low complexity" evidence="1">
    <location>
        <begin position="189"/>
        <end position="199"/>
    </location>
</feature>
<feature type="region of interest" description="Disordered" evidence="1">
    <location>
        <begin position="813"/>
        <end position="842"/>
    </location>
</feature>
<feature type="compositionally biased region" description="Basic and acidic residues" evidence="1">
    <location>
        <begin position="670"/>
        <end position="688"/>
    </location>
</feature>
<feature type="region of interest" description="Disordered" evidence="1">
    <location>
        <begin position="155"/>
        <end position="209"/>
    </location>
</feature>
<reference evidence="2" key="1">
    <citation type="journal article" date="2021" name="Proc. Natl. Acad. Sci. U.S.A.">
        <title>Three genomes in the algal genus Volvox reveal the fate of a haploid sex-determining region after a transition to homothallism.</title>
        <authorList>
            <person name="Yamamoto K."/>
            <person name="Hamaji T."/>
            <person name="Kawai-Toyooka H."/>
            <person name="Matsuzaki R."/>
            <person name="Takahashi F."/>
            <person name="Nishimura Y."/>
            <person name="Kawachi M."/>
            <person name="Noguchi H."/>
            <person name="Minakuchi Y."/>
            <person name="Umen J.G."/>
            <person name="Toyoda A."/>
            <person name="Nozaki H."/>
        </authorList>
    </citation>
    <scope>NUCLEOTIDE SEQUENCE</scope>
    <source>
        <strain evidence="2">NIES-3785</strain>
    </source>
</reference>
<feature type="compositionally biased region" description="Gly residues" evidence="1">
    <location>
        <begin position="1068"/>
        <end position="1080"/>
    </location>
</feature>
<feature type="region of interest" description="Disordered" evidence="1">
    <location>
        <begin position="1196"/>
        <end position="1296"/>
    </location>
</feature>
<feature type="region of interest" description="Disordered" evidence="1">
    <location>
        <begin position="1309"/>
        <end position="1350"/>
    </location>
</feature>
<feature type="compositionally biased region" description="Low complexity" evidence="1">
    <location>
        <begin position="1281"/>
        <end position="1296"/>
    </location>
</feature>
<feature type="compositionally biased region" description="Low complexity" evidence="1">
    <location>
        <begin position="270"/>
        <end position="286"/>
    </location>
</feature>
<gene>
    <name evidence="2" type="ORF">Vretimale_17936</name>
</gene>
<feature type="compositionally biased region" description="Polar residues" evidence="1">
    <location>
        <begin position="459"/>
        <end position="478"/>
    </location>
</feature>